<keyword evidence="3 4" id="KW-0067">ATP-binding</keyword>
<keyword evidence="5" id="KW-0472">Membrane</keyword>
<dbReference type="PROSITE" id="PS50006">
    <property type="entry name" value="FHA_DOMAIN"/>
    <property type="match status" value="1"/>
</dbReference>
<feature type="transmembrane region" description="Helical" evidence="5">
    <location>
        <begin position="292"/>
        <end position="312"/>
    </location>
</feature>
<dbReference type="Gene3D" id="2.60.200.20">
    <property type="match status" value="1"/>
</dbReference>
<evidence type="ECO:0000313" key="9">
    <source>
        <dbReference type="Proteomes" id="UP000215224"/>
    </source>
</evidence>
<dbReference type="InterPro" id="IPR050206">
    <property type="entry name" value="FtsK/SpoIIIE/SftA"/>
</dbReference>
<dbReference type="CDD" id="cd00060">
    <property type="entry name" value="FHA"/>
    <property type="match status" value="1"/>
</dbReference>
<dbReference type="SUPFAM" id="SSF52540">
    <property type="entry name" value="P-loop containing nucleoside triphosphate hydrolases"/>
    <property type="match status" value="2"/>
</dbReference>
<feature type="transmembrane region" description="Helical" evidence="5">
    <location>
        <begin position="258"/>
        <end position="280"/>
    </location>
</feature>
<evidence type="ECO:0000256" key="4">
    <source>
        <dbReference type="PROSITE-ProRule" id="PRU00289"/>
    </source>
</evidence>
<protein>
    <submittedName>
        <fullName evidence="8">Type VII secretion protein EssC</fullName>
    </submittedName>
</protein>
<keyword evidence="1" id="KW-0677">Repeat</keyword>
<dbReference type="EMBL" id="CP018866">
    <property type="protein sequence ID" value="AST93448.1"/>
    <property type="molecule type" value="Genomic_DNA"/>
</dbReference>
<dbReference type="KEGG" id="bcoh:BC6307_20345"/>
<dbReference type="STRING" id="1314751.GCA_001591425_03980"/>
<keyword evidence="9" id="KW-1185">Reference proteome</keyword>
<evidence type="ECO:0000259" key="6">
    <source>
        <dbReference type="PROSITE" id="PS50006"/>
    </source>
</evidence>
<evidence type="ECO:0000256" key="1">
    <source>
        <dbReference type="ARBA" id="ARBA00022737"/>
    </source>
</evidence>
<dbReference type="SMART" id="SM00240">
    <property type="entry name" value="FHA"/>
    <property type="match status" value="1"/>
</dbReference>
<accession>A0A223KVT2</accession>
<feature type="binding site" evidence="4">
    <location>
        <begin position="1049"/>
        <end position="1056"/>
    </location>
    <ligand>
        <name>ATP</name>
        <dbReference type="ChEBI" id="CHEBI:30616"/>
    </ligand>
</feature>
<feature type="domain" description="FtsK" evidence="7">
    <location>
        <begin position="686"/>
        <end position="886"/>
    </location>
</feature>
<feature type="domain" description="FtsK" evidence="7">
    <location>
        <begin position="1030"/>
        <end position="1215"/>
    </location>
</feature>
<evidence type="ECO:0000259" key="7">
    <source>
        <dbReference type="PROSITE" id="PS50901"/>
    </source>
</evidence>
<feature type="domain" description="FHA" evidence="6">
    <location>
        <begin position="112"/>
        <end position="161"/>
    </location>
</feature>
<organism evidence="8 9">
    <name type="scientific">Sutcliffiella cohnii</name>
    <dbReference type="NCBI Taxonomy" id="33932"/>
    <lineage>
        <taxon>Bacteria</taxon>
        <taxon>Bacillati</taxon>
        <taxon>Bacillota</taxon>
        <taxon>Bacilli</taxon>
        <taxon>Bacillales</taxon>
        <taxon>Bacillaceae</taxon>
        <taxon>Sutcliffiella</taxon>
    </lineage>
</organism>
<keyword evidence="2 4" id="KW-0547">Nucleotide-binding</keyword>
<evidence type="ECO:0000256" key="2">
    <source>
        <dbReference type="ARBA" id="ARBA00022741"/>
    </source>
</evidence>
<gene>
    <name evidence="8" type="ORF">BC6307_20345</name>
</gene>
<dbReference type="Pfam" id="PF00498">
    <property type="entry name" value="FHA"/>
    <property type="match status" value="1"/>
</dbReference>
<dbReference type="Proteomes" id="UP000215224">
    <property type="component" value="Chromosome"/>
</dbReference>
<dbReference type="InterPro" id="IPR008984">
    <property type="entry name" value="SMAD_FHA_dom_sf"/>
</dbReference>
<dbReference type="RefSeq" id="WP_066419978.1">
    <property type="nucleotide sequence ID" value="NZ_CP018866.1"/>
</dbReference>
<dbReference type="InterPro" id="IPR023839">
    <property type="entry name" value="Firmicutes_EssC_C"/>
</dbReference>
<feature type="transmembrane region" description="Helical" evidence="5">
    <location>
        <begin position="171"/>
        <end position="188"/>
    </location>
</feature>
<dbReference type="GO" id="GO:0016020">
    <property type="term" value="C:membrane"/>
    <property type="evidence" value="ECO:0007669"/>
    <property type="project" value="UniProtKB-SubCell"/>
</dbReference>
<dbReference type="GO" id="GO:0003677">
    <property type="term" value="F:DNA binding"/>
    <property type="evidence" value="ECO:0007669"/>
    <property type="project" value="InterPro"/>
</dbReference>
<reference evidence="8 9" key="1">
    <citation type="submission" date="2016-12" db="EMBL/GenBank/DDBJ databases">
        <title>The whole genome sequencing and assembly of Bacillus cohnii DSM 6307T strain.</title>
        <authorList>
            <person name="Lee Y.-J."/>
            <person name="Yi H."/>
            <person name="Bahn Y.-S."/>
            <person name="Kim J.F."/>
            <person name="Lee D.-W."/>
        </authorList>
    </citation>
    <scope>NUCLEOTIDE SEQUENCE [LARGE SCALE GENOMIC DNA]</scope>
    <source>
        <strain evidence="8 9">DSM 6307</strain>
    </source>
</reference>
<dbReference type="PANTHER" id="PTHR22683">
    <property type="entry name" value="SPORULATION PROTEIN RELATED"/>
    <property type="match status" value="1"/>
</dbReference>
<evidence type="ECO:0000313" key="8">
    <source>
        <dbReference type="EMBL" id="AST93448.1"/>
    </source>
</evidence>
<dbReference type="Pfam" id="PF01580">
    <property type="entry name" value="FtsK_SpoIIIE"/>
    <property type="match status" value="2"/>
</dbReference>
<dbReference type="InterPro" id="IPR002543">
    <property type="entry name" value="FtsK_dom"/>
</dbReference>
<evidence type="ECO:0000256" key="3">
    <source>
        <dbReference type="ARBA" id="ARBA00022840"/>
    </source>
</evidence>
<dbReference type="NCBIfam" id="TIGR03928">
    <property type="entry name" value="T7_EssCb_Firm"/>
    <property type="match status" value="1"/>
</dbReference>
<keyword evidence="5" id="KW-0812">Transmembrane</keyword>
<dbReference type="Gene3D" id="3.40.50.300">
    <property type="entry name" value="P-loop containing nucleotide triphosphate hydrolases"/>
    <property type="match status" value="2"/>
</dbReference>
<dbReference type="InterPro" id="IPR027417">
    <property type="entry name" value="P-loop_NTPase"/>
</dbReference>
<dbReference type="PROSITE" id="PS50901">
    <property type="entry name" value="FTSK"/>
    <property type="match status" value="2"/>
</dbReference>
<dbReference type="GO" id="GO:0005524">
    <property type="term" value="F:ATP binding"/>
    <property type="evidence" value="ECO:0007669"/>
    <property type="project" value="UniProtKB-UniRule"/>
</dbReference>
<keyword evidence="5" id="KW-1133">Transmembrane helix</keyword>
<feature type="binding site" evidence="4">
    <location>
        <begin position="706"/>
        <end position="713"/>
    </location>
    <ligand>
        <name>ATP</name>
        <dbReference type="ChEBI" id="CHEBI:30616"/>
    </ligand>
</feature>
<sequence length="1533" mass="173603">MIVTLINKQTINSITLPEKVRGQYWTYDSTGKTPKKLIGIEGVNGEWVLKSNKNVKVLDHSGDSIRNTILSPLSIYNLKVEGEDVKTFVFTEPNTEDRQTFTKYVLENDLDITIGRSEQCDVVLENRFVSAKHATLHFIQGQWSIVDEGSTNGTFVDGNKVKRKNLNIGDMIYIMGYKIIVGSFFLAVNNPDGKLSIRSKALKPFVNQRAEATDEEEEYEAPAVDFFYRSPRFKRDVEKALFKIDPPPPNAIGDETPIMLVVGPSMTMGMASMGTAIFAINNAMANGNIGAATPAIIMSASMLLGTVMWPILTRTFDKRRRHKKEKIRQEKYKKYLDRFAVLFNEECEKQEEILRENHVPISDCVERIENVQRNLWERGLGQNDFLKLRVGLGNGILDADISYGEKKFSIDDDNLQEELYMLSETPKVLKDIPITLSLFEDHISGVIGDRKQTVEFAKGLIFQLAALYSYDEVKMVFVYDEEEETEFGFTKWLPHVWSNDNDFRFIATNNNEVKEVSAFIEKEIEYRSKINEGDLEDVTPYYIIFAMSKTLAIRAEMLKQVYAKKNNIHISVLTFYDELKTLPKECTMVVELEENVGKLFDKNDITGETITFAPDIFLSKDPNELSVKLANVPLDSSASNFHLPKMVQFLEMFGVGKVEHLNSLTRWKDNDPTKSLEAAVGVDTLGETFKLDLHEKFHGPHGLVAGMTGSGKSEFIITYILSLAVNYHPNEVAFILIDYKGGGMAKSFENLPHTAGIITNLDGAAIKRSLISIESELKRRQAIFAEASKKVGESNIDIYKYQKLVREGVVHEPLQHLFIISDEFAELKTQQPEFMEQLVSAARIGRSLGVHLILATQKPSGVVDDQIWSNSKFRVCLKVQERADSMDMLKRPDAAELKDTGRFYLQVGYNELFELGQSSWAGAPYYPSDKVVVEKDDSVVVIDRNGRPIKEAKMDKKKHTTANPKKQMDVITEYLAHIAKEEKIKIRPLWLEPIPAVVLRDKLMEKYNVSQQETHMLNPIIGEYDDPARQQQCLLRLPLSEEGNTVIYGSAGSGKTTFLTTMIYSLMKEHTPDEVNIYILDFAAETLQAFSKAPHVGDVMLSYEGEKISNLFKMLLGEVEKRKKKFADFGGDYHSYSKATGEKVPSIVVAINNFAAFTEIYEEKEEAVSFLSREGTKYGIYFVLSALSTNVVRFRLLQNFKQLLTLQLNDETDYSTVVGKTEGLYPSKNKGRGLVKTDRIYEFQVAHITDPEKTFQFVREECAQLAESWQGNTATKIPILPENVDIEFLSEYVIKDKSLNIPIGVERNSLRVHYYPFGKSYIHVVLSNDTEFHSFVEKLSVLMATKARLDVSVIDPLNDFKDSVSDTELSYYSSSKELEDLISQMFDLVVFRNNTYKDALEKGEEVENFEQKVYVIHSISALKNTLSSEGAEKLSLILEKGEAKYGITFIIAEQSNNLSGGITFESWYKKHVNASNGIWVGNGITEQYNLKPSKITSEMRDEISSDFGFALQQGKGVKIKLLNAVKENEDNDE</sequence>
<dbReference type="InterPro" id="IPR000253">
    <property type="entry name" value="FHA_dom"/>
</dbReference>
<evidence type="ECO:0000256" key="5">
    <source>
        <dbReference type="SAM" id="Phobius"/>
    </source>
</evidence>
<dbReference type="PANTHER" id="PTHR22683:SF1">
    <property type="entry name" value="TYPE VII SECRETION SYSTEM PROTEIN ESSC"/>
    <property type="match status" value="1"/>
</dbReference>
<name>A0A223KVT2_9BACI</name>
<dbReference type="SUPFAM" id="SSF49879">
    <property type="entry name" value="SMAD/FHA domain"/>
    <property type="match status" value="1"/>
</dbReference>
<proteinExistence type="predicted"/>